<feature type="transmembrane region" description="Helical" evidence="6">
    <location>
        <begin position="393"/>
        <end position="412"/>
    </location>
</feature>
<feature type="transmembrane region" description="Helical" evidence="6">
    <location>
        <begin position="7"/>
        <end position="27"/>
    </location>
</feature>
<evidence type="ECO:0000256" key="4">
    <source>
        <dbReference type="ARBA" id="ARBA00022989"/>
    </source>
</evidence>
<dbReference type="NCBIfam" id="TIGR00360">
    <property type="entry name" value="ComEC_N-term"/>
    <property type="match status" value="1"/>
</dbReference>
<evidence type="ECO:0000313" key="10">
    <source>
        <dbReference type="Proteomes" id="UP000198412"/>
    </source>
</evidence>
<feature type="transmembrane region" description="Helical" evidence="6">
    <location>
        <begin position="33"/>
        <end position="51"/>
    </location>
</feature>
<dbReference type="InterPro" id="IPR025405">
    <property type="entry name" value="DUF4131"/>
</dbReference>
<protein>
    <submittedName>
        <fullName evidence="9">Competence protein ComEC</fullName>
    </submittedName>
</protein>
<dbReference type="InterPro" id="IPR004477">
    <property type="entry name" value="ComEC_N"/>
</dbReference>
<proteinExistence type="predicted"/>
<dbReference type="InterPro" id="IPR052159">
    <property type="entry name" value="Competence_DNA_uptake"/>
</dbReference>
<evidence type="ECO:0000256" key="5">
    <source>
        <dbReference type="ARBA" id="ARBA00023136"/>
    </source>
</evidence>
<accession>A0A238Z0D6</accession>
<dbReference type="GO" id="GO:0005886">
    <property type="term" value="C:plasma membrane"/>
    <property type="evidence" value="ECO:0007669"/>
    <property type="project" value="UniProtKB-SubCell"/>
</dbReference>
<dbReference type="Pfam" id="PF03772">
    <property type="entry name" value="Competence"/>
    <property type="match status" value="1"/>
</dbReference>
<feature type="transmembrane region" description="Helical" evidence="6">
    <location>
        <begin position="482"/>
        <end position="502"/>
    </location>
</feature>
<feature type="transmembrane region" description="Helical" evidence="6">
    <location>
        <begin position="418"/>
        <end position="446"/>
    </location>
</feature>
<feature type="transmembrane region" description="Helical" evidence="6">
    <location>
        <begin position="58"/>
        <end position="79"/>
    </location>
</feature>
<evidence type="ECO:0000259" key="7">
    <source>
        <dbReference type="Pfam" id="PF03772"/>
    </source>
</evidence>
<feature type="transmembrane region" description="Helical" evidence="6">
    <location>
        <begin position="336"/>
        <end position="355"/>
    </location>
</feature>
<evidence type="ECO:0000256" key="1">
    <source>
        <dbReference type="ARBA" id="ARBA00004651"/>
    </source>
</evidence>
<feature type="domain" description="DUF4131" evidence="8">
    <location>
        <begin position="30"/>
        <end position="194"/>
    </location>
</feature>
<dbReference type="Proteomes" id="UP000198412">
    <property type="component" value="Unassembled WGS sequence"/>
</dbReference>
<dbReference type="AlphaFoldDB" id="A0A238Z0D6"/>
<sequence length="680" mass="78238">MIKFLKYVPVQLTFFLIIGILIGSFFTIKPFPLVLMASVITITFSIIHFYSNKLINQSLFYAVLVALISLFIGVSSITFKNNLNEKNHYANLSNFKTNENTLATLSIIKVLKATNYYDKYEAEIIQVETTKSIGKILLNINKDSIFPKLKVDEKIVVNASILELNKPLNPYTFNYKNYLEKQQIHHQIYIRNNQFLKLPNTRSTLIGIAANFRDKINYSLKKYGFNNDELAVVNALLLGQRQRISSDLLESYSSAGAIHILAVSGLHIGIILLILNFLFKPLLYFKNGKFIAGFLIICLLWSYAIVASLSASVVRAVTMFTAITIGMYANRPTNIYYTLVISMFFLLLFNPYYLFEVGFQLSYLAVFAIVWIQPKLNNLITPKFWLINKMWQLLTVSLAAQIGVLPLSIYYFHQFPGLFFVSNLVIIPFLGFILTVGIIVISLSLISQLPQVLADLFMFIIKQMNHFVDWIANQHVFIIKDISLSVFLMVAIYSFIFLFIKWTEKKQYYRLVLFLVSFLAIQSTLIFEKYKRESTNEIIVFNDYKTSILAKRLGSELTVYSSKDSLINNYAIESYLIGTGLKNNLKSKNSDNLYMFKNETILVVDSLGIYNFSTVKPTIILLQKSPKINLERLLKIHQPRILIADASNYKSYLENWERTCYKNKTPFYNTMQKGAFILKD</sequence>
<keyword evidence="10" id="KW-1185">Reference proteome</keyword>
<evidence type="ECO:0000259" key="8">
    <source>
        <dbReference type="Pfam" id="PF13567"/>
    </source>
</evidence>
<dbReference type="EMBL" id="FZNX01000005">
    <property type="protein sequence ID" value="SNR76388.1"/>
    <property type="molecule type" value="Genomic_DNA"/>
</dbReference>
<keyword evidence="2" id="KW-1003">Cell membrane</keyword>
<dbReference type="PANTHER" id="PTHR30619:SF1">
    <property type="entry name" value="RECOMBINATION PROTEIN 2"/>
    <property type="match status" value="1"/>
</dbReference>
<feature type="domain" description="ComEC/Rec2-related protein" evidence="7">
    <location>
        <begin position="236"/>
        <end position="505"/>
    </location>
</feature>
<evidence type="ECO:0000256" key="3">
    <source>
        <dbReference type="ARBA" id="ARBA00022692"/>
    </source>
</evidence>
<keyword evidence="4 6" id="KW-1133">Transmembrane helix</keyword>
<reference evidence="10" key="1">
    <citation type="submission" date="2017-06" db="EMBL/GenBank/DDBJ databases">
        <authorList>
            <person name="Varghese N."/>
            <person name="Submissions S."/>
        </authorList>
    </citation>
    <scope>NUCLEOTIDE SEQUENCE [LARGE SCALE GENOMIC DNA]</scope>
    <source>
        <strain evidence="10">DSM 27993</strain>
    </source>
</reference>
<gene>
    <name evidence="9" type="ORF">SAMN04488111_2950</name>
</gene>
<name>A0A238Z0D6_9FLAO</name>
<feature type="transmembrane region" description="Helical" evidence="6">
    <location>
        <begin position="290"/>
        <end position="306"/>
    </location>
</feature>
<evidence type="ECO:0000256" key="2">
    <source>
        <dbReference type="ARBA" id="ARBA00022475"/>
    </source>
</evidence>
<dbReference type="OrthoDB" id="9761531at2"/>
<feature type="transmembrane region" description="Helical" evidence="6">
    <location>
        <begin position="256"/>
        <end position="278"/>
    </location>
</feature>
<evidence type="ECO:0000313" key="9">
    <source>
        <dbReference type="EMBL" id="SNR76388.1"/>
    </source>
</evidence>
<evidence type="ECO:0000256" key="6">
    <source>
        <dbReference type="SAM" id="Phobius"/>
    </source>
</evidence>
<feature type="transmembrane region" description="Helical" evidence="6">
    <location>
        <begin position="508"/>
        <end position="527"/>
    </location>
</feature>
<organism evidence="9 10">
    <name type="scientific">Lutibacter flavus</name>
    <dbReference type="NCBI Taxonomy" id="691689"/>
    <lineage>
        <taxon>Bacteria</taxon>
        <taxon>Pseudomonadati</taxon>
        <taxon>Bacteroidota</taxon>
        <taxon>Flavobacteriia</taxon>
        <taxon>Flavobacteriales</taxon>
        <taxon>Flavobacteriaceae</taxon>
        <taxon>Lutibacter</taxon>
    </lineage>
</organism>
<dbReference type="Pfam" id="PF13567">
    <property type="entry name" value="DUF4131"/>
    <property type="match status" value="1"/>
</dbReference>
<comment type="subcellular location">
    <subcellularLocation>
        <location evidence="1">Cell membrane</location>
        <topology evidence="1">Multi-pass membrane protein</topology>
    </subcellularLocation>
</comment>
<keyword evidence="3 6" id="KW-0812">Transmembrane</keyword>
<dbReference type="PANTHER" id="PTHR30619">
    <property type="entry name" value="DNA INTERNALIZATION/COMPETENCE PROTEIN COMEC/REC2"/>
    <property type="match status" value="1"/>
</dbReference>
<dbReference type="RefSeq" id="WP_089379213.1">
    <property type="nucleotide sequence ID" value="NZ_FZNX01000005.1"/>
</dbReference>
<keyword evidence="5 6" id="KW-0472">Membrane</keyword>